<evidence type="ECO:0000256" key="1">
    <source>
        <dbReference type="ARBA" id="ARBA00004496"/>
    </source>
</evidence>
<comment type="similarity">
    <text evidence="2">Belongs to the EspG family.</text>
</comment>
<evidence type="ECO:0000256" key="4">
    <source>
        <dbReference type="ARBA" id="ARBA00023186"/>
    </source>
</evidence>
<keyword evidence="6" id="KW-1185">Reference proteome</keyword>
<sequence>MANAVELTVDAAWYIADAVGAGSFPWVLAITPPYQEVSERAAFTARQIGELAQLGVVAADTGRIDAEVAGWIKAVCYPDRWLELRYVKVSSGSAPDDASMLRGFVARRGVRTVVAMRSAQLVTFTAMDIDDSSALVPVLAAGLSARAPARFAEFAMPAKVGARADEQLRGGADLAGVLDYLGIPSSARPVVESVFSGPRTYVEVVAGQRHAGTSTTTEVGIAVVDTVEGRVLVSPARAFDGEWVSTFAPGTPFAIALALDNLTATLPEGQWFPAAQLSRDFTTRSN</sequence>
<evidence type="ECO:0000256" key="2">
    <source>
        <dbReference type="ARBA" id="ARBA00006411"/>
    </source>
</evidence>
<dbReference type="EMBL" id="JACKTY010000032">
    <property type="protein sequence ID" value="MCV7228261.1"/>
    <property type="molecule type" value="Genomic_DNA"/>
</dbReference>
<evidence type="ECO:0000313" key="6">
    <source>
        <dbReference type="Proteomes" id="UP001526201"/>
    </source>
</evidence>
<evidence type="ECO:0000313" key="5">
    <source>
        <dbReference type="EMBL" id="MCV7228261.1"/>
    </source>
</evidence>
<reference evidence="5 6" key="1">
    <citation type="journal article" date="2022" name="BMC Genomics">
        <title>Comparative genome analysis of mycobacteria focusing on tRNA and non-coding RNA.</title>
        <authorList>
            <person name="Behra P.R.K."/>
            <person name="Pettersson B.M.F."/>
            <person name="Ramesh M."/>
            <person name="Das S."/>
            <person name="Dasgupta S."/>
            <person name="Kirsebom L.A."/>
        </authorList>
    </citation>
    <scope>NUCLEOTIDE SEQUENCE [LARGE SCALE GENOMIC DNA]</scope>
    <source>
        <strain evidence="5 6">DSM 44078</strain>
    </source>
</reference>
<proteinExistence type="inferred from homology"/>
<keyword evidence="3" id="KW-0963">Cytoplasm</keyword>
<gene>
    <name evidence="5" type="ORF">H7J73_19810</name>
</gene>
<organism evidence="5 6">
    <name type="scientific">Mycolicibacterium komossense</name>
    <dbReference type="NCBI Taxonomy" id="1779"/>
    <lineage>
        <taxon>Bacteria</taxon>
        <taxon>Bacillati</taxon>
        <taxon>Actinomycetota</taxon>
        <taxon>Actinomycetes</taxon>
        <taxon>Mycobacteriales</taxon>
        <taxon>Mycobacteriaceae</taxon>
        <taxon>Mycolicibacterium</taxon>
    </lineage>
</organism>
<dbReference type="InterPro" id="IPR025734">
    <property type="entry name" value="EspG"/>
</dbReference>
<protein>
    <submittedName>
        <fullName evidence="5">ESX secretion-associated protein EspG</fullName>
    </submittedName>
</protein>
<name>A0ABT3CFK2_9MYCO</name>
<keyword evidence="4" id="KW-0143">Chaperone</keyword>
<dbReference type="RefSeq" id="WP_264069373.1">
    <property type="nucleotide sequence ID" value="NZ_JACKTY010000032.1"/>
</dbReference>
<dbReference type="Pfam" id="PF14011">
    <property type="entry name" value="ESX-1_EspG"/>
    <property type="match status" value="1"/>
</dbReference>
<dbReference type="Proteomes" id="UP001526201">
    <property type="component" value="Unassembled WGS sequence"/>
</dbReference>
<comment type="caution">
    <text evidence="5">The sequence shown here is derived from an EMBL/GenBank/DDBJ whole genome shotgun (WGS) entry which is preliminary data.</text>
</comment>
<evidence type="ECO:0000256" key="3">
    <source>
        <dbReference type="ARBA" id="ARBA00022490"/>
    </source>
</evidence>
<comment type="subcellular location">
    <subcellularLocation>
        <location evidence="1">Cytoplasm</location>
    </subcellularLocation>
</comment>
<accession>A0ABT3CFK2</accession>